<accession>A0ABT0VNJ0</accession>
<feature type="transmembrane region" description="Helical" evidence="1">
    <location>
        <begin position="222"/>
        <end position="240"/>
    </location>
</feature>
<name>A0ABT0VNJ0_9LACO</name>
<evidence type="ECO:0000313" key="2">
    <source>
        <dbReference type="EMBL" id="MCM2437962.1"/>
    </source>
</evidence>
<feature type="transmembrane region" description="Helical" evidence="1">
    <location>
        <begin position="94"/>
        <end position="125"/>
    </location>
</feature>
<feature type="transmembrane region" description="Helical" evidence="1">
    <location>
        <begin position="21"/>
        <end position="39"/>
    </location>
</feature>
<evidence type="ECO:0000313" key="3">
    <source>
        <dbReference type="Proteomes" id="UP001057481"/>
    </source>
</evidence>
<evidence type="ECO:0000256" key="1">
    <source>
        <dbReference type="SAM" id="Phobius"/>
    </source>
</evidence>
<organism evidence="2 3">
    <name type="scientific">Periweissella beninensis</name>
    <dbReference type="NCBI Taxonomy" id="504936"/>
    <lineage>
        <taxon>Bacteria</taxon>
        <taxon>Bacillati</taxon>
        <taxon>Bacillota</taxon>
        <taxon>Bacilli</taxon>
        <taxon>Lactobacillales</taxon>
        <taxon>Lactobacillaceae</taxon>
        <taxon>Periweissella</taxon>
    </lineage>
</organism>
<evidence type="ECO:0008006" key="4">
    <source>
        <dbReference type="Google" id="ProtNLM"/>
    </source>
</evidence>
<keyword evidence="3" id="KW-1185">Reference proteome</keyword>
<feature type="transmembrane region" description="Helical" evidence="1">
    <location>
        <begin position="51"/>
        <end position="73"/>
    </location>
</feature>
<dbReference type="Proteomes" id="UP001057481">
    <property type="component" value="Unassembled WGS sequence"/>
</dbReference>
<proteinExistence type="predicted"/>
<feature type="transmembrane region" description="Helical" evidence="1">
    <location>
        <begin position="145"/>
        <end position="173"/>
    </location>
</feature>
<dbReference type="RefSeq" id="WP_250966322.1">
    <property type="nucleotide sequence ID" value="NZ_JAGMVS010000072.1"/>
</dbReference>
<sequence length="248" mass="27912">MLKVSKLWALLYKDAFKSTKFIAIIGLGISVLAPLWNMYSVGYGTNKFYQALASETGFMTFIFIMIMSFALLQHLYQVWISNKFRMLPVYTHQLYFSAITAMPLGVFSSIGMISVLNGIICYFASKEALSNTNFDFSAINFNSHDLISVIVNASDVIISSFVSVTFVLILVEVVRQIVNKKYQKIVQVLACLLFFWLLTIGVDNVSNLLHISSTNSMNLARLVFDIVLVALEILFSILLIDKKISTLH</sequence>
<keyword evidence="1" id="KW-0472">Membrane</keyword>
<comment type="caution">
    <text evidence="2">The sequence shown here is derived from an EMBL/GenBank/DDBJ whole genome shotgun (WGS) entry which is preliminary data.</text>
</comment>
<dbReference type="EMBL" id="JAGMVS010000072">
    <property type="protein sequence ID" value="MCM2437962.1"/>
    <property type="molecule type" value="Genomic_DNA"/>
</dbReference>
<keyword evidence="1" id="KW-1133">Transmembrane helix</keyword>
<gene>
    <name evidence="2" type="ORF">KAK10_08570</name>
</gene>
<keyword evidence="1" id="KW-0812">Transmembrane</keyword>
<feature type="transmembrane region" description="Helical" evidence="1">
    <location>
        <begin position="185"/>
        <end position="202"/>
    </location>
</feature>
<protein>
    <recommendedName>
        <fullName evidence="4">ABC transporter permease</fullName>
    </recommendedName>
</protein>
<reference evidence="2" key="1">
    <citation type="submission" date="2021-04" db="EMBL/GenBank/DDBJ databases">
        <title>Taxonomic assessment of Weissella genus.</title>
        <authorList>
            <person name="Fanelli F."/>
            <person name="Chieffi D."/>
            <person name="Dell'Aquila A."/>
            <person name="Gyu-Sung C."/>
            <person name="Franz C.M.A.P."/>
            <person name="Fusco V."/>
        </authorList>
    </citation>
    <scope>NUCLEOTIDE SEQUENCE</scope>
    <source>
        <strain evidence="2">LMG 25373</strain>
    </source>
</reference>